<protein>
    <submittedName>
        <fullName evidence="1">Uncharacterized protein</fullName>
    </submittedName>
</protein>
<dbReference type="HOGENOM" id="CLU_3290818_0_0_9"/>
<dbReference type="EMBL" id="ACIO01000779">
    <property type="protein sequence ID" value="EFC95301.1"/>
    <property type="molecule type" value="Genomic_DNA"/>
</dbReference>
<name>D3ASA2_9FIRM</name>
<proteinExistence type="predicted"/>
<organism evidence="1 2">
    <name type="scientific">Hungatella hathewayi DSM 13479</name>
    <dbReference type="NCBI Taxonomy" id="566550"/>
    <lineage>
        <taxon>Bacteria</taxon>
        <taxon>Bacillati</taxon>
        <taxon>Bacillota</taxon>
        <taxon>Clostridia</taxon>
        <taxon>Lachnospirales</taxon>
        <taxon>Lachnospiraceae</taxon>
        <taxon>Hungatella</taxon>
    </lineage>
</organism>
<accession>D3ASA2</accession>
<dbReference type="AlphaFoldDB" id="D3ASA2"/>
<gene>
    <name evidence="1" type="ORF">CLOSTHATH_06510</name>
</gene>
<reference evidence="1 2" key="1">
    <citation type="submission" date="2010-01" db="EMBL/GenBank/DDBJ databases">
        <authorList>
            <person name="Weinstock G."/>
            <person name="Sodergren E."/>
            <person name="Clifton S."/>
            <person name="Fulton L."/>
            <person name="Fulton B."/>
            <person name="Courtney L."/>
            <person name="Fronick C."/>
            <person name="Harrison M."/>
            <person name="Strong C."/>
            <person name="Farmer C."/>
            <person name="Delahaunty K."/>
            <person name="Markovic C."/>
            <person name="Hall O."/>
            <person name="Minx P."/>
            <person name="Tomlinson C."/>
            <person name="Mitreva M."/>
            <person name="Nelson J."/>
            <person name="Hou S."/>
            <person name="Wollam A."/>
            <person name="Pepin K.H."/>
            <person name="Johnson M."/>
            <person name="Bhonagiri V."/>
            <person name="Nash W.E."/>
            <person name="Warren W."/>
            <person name="Chinwalla A."/>
            <person name="Mardis E.R."/>
            <person name="Wilson R.K."/>
        </authorList>
    </citation>
    <scope>NUCLEOTIDE SEQUENCE [LARGE SCALE GENOMIC DNA]</scope>
    <source>
        <strain evidence="1 2">DSM 13479</strain>
    </source>
</reference>
<evidence type="ECO:0000313" key="1">
    <source>
        <dbReference type="EMBL" id="EFC95301.1"/>
    </source>
</evidence>
<sequence length="40" mass="4748">MSAGSCGRRLFLFDRETVNLKKYLENPHRILIFKDYSSIQ</sequence>
<dbReference type="Proteomes" id="UP000004968">
    <property type="component" value="Unassembled WGS sequence"/>
</dbReference>
<comment type="caution">
    <text evidence="1">The sequence shown here is derived from an EMBL/GenBank/DDBJ whole genome shotgun (WGS) entry which is preliminary data.</text>
</comment>
<evidence type="ECO:0000313" key="2">
    <source>
        <dbReference type="Proteomes" id="UP000004968"/>
    </source>
</evidence>